<keyword evidence="3" id="KW-1185">Reference proteome</keyword>
<gene>
    <name evidence="2" type="ORF">KSP39_PZI015316</name>
</gene>
<sequence>MSISIFCSAESSNYITKIENSDYIVCLHIKKICTSLYFLLWHAYFRPCANFYARTRIFHLSANFSSRCTLFDKHDFFCTTTIFFIWLRFIHLDVVFTTGANFSIAHKFLARTGIFQPDTNFSSECNFFVQVRIFRPDLIFFAQRQKKCSSEIKQARAKKSRSCKKIAVGPRAKKSALGRNKHTRAKNRARAEKFASGRKMRLGGIHARGKMRVRTKMYARAKNARPGGKTRAQSKDPRRVKNCPPGRKICVWDKNERPCEKCALRQKIRSQLNNTPIFGQ</sequence>
<name>A0AAP0B9V1_9ASPA</name>
<dbReference type="Proteomes" id="UP001418222">
    <property type="component" value="Unassembled WGS sequence"/>
</dbReference>
<organism evidence="2 3">
    <name type="scientific">Platanthera zijinensis</name>
    <dbReference type="NCBI Taxonomy" id="2320716"/>
    <lineage>
        <taxon>Eukaryota</taxon>
        <taxon>Viridiplantae</taxon>
        <taxon>Streptophyta</taxon>
        <taxon>Embryophyta</taxon>
        <taxon>Tracheophyta</taxon>
        <taxon>Spermatophyta</taxon>
        <taxon>Magnoliopsida</taxon>
        <taxon>Liliopsida</taxon>
        <taxon>Asparagales</taxon>
        <taxon>Orchidaceae</taxon>
        <taxon>Orchidoideae</taxon>
        <taxon>Orchideae</taxon>
        <taxon>Orchidinae</taxon>
        <taxon>Platanthera</taxon>
    </lineage>
</organism>
<evidence type="ECO:0000313" key="2">
    <source>
        <dbReference type="EMBL" id="KAK8933815.1"/>
    </source>
</evidence>
<dbReference type="EMBL" id="JBBWWQ010000013">
    <property type="protein sequence ID" value="KAK8933815.1"/>
    <property type="molecule type" value="Genomic_DNA"/>
</dbReference>
<proteinExistence type="predicted"/>
<comment type="caution">
    <text evidence="2">The sequence shown here is derived from an EMBL/GenBank/DDBJ whole genome shotgun (WGS) entry which is preliminary data.</text>
</comment>
<dbReference type="AlphaFoldDB" id="A0AAP0B9V1"/>
<feature type="region of interest" description="Disordered" evidence="1">
    <location>
        <begin position="221"/>
        <end position="241"/>
    </location>
</feature>
<evidence type="ECO:0000313" key="3">
    <source>
        <dbReference type="Proteomes" id="UP001418222"/>
    </source>
</evidence>
<accession>A0AAP0B9V1</accession>
<protein>
    <submittedName>
        <fullName evidence="2">Uncharacterized protein</fullName>
    </submittedName>
</protein>
<reference evidence="2 3" key="1">
    <citation type="journal article" date="2022" name="Nat. Plants">
        <title>Genomes of leafy and leafless Platanthera orchids illuminate the evolution of mycoheterotrophy.</title>
        <authorList>
            <person name="Li M.H."/>
            <person name="Liu K.W."/>
            <person name="Li Z."/>
            <person name="Lu H.C."/>
            <person name="Ye Q.L."/>
            <person name="Zhang D."/>
            <person name="Wang J.Y."/>
            <person name="Li Y.F."/>
            <person name="Zhong Z.M."/>
            <person name="Liu X."/>
            <person name="Yu X."/>
            <person name="Liu D.K."/>
            <person name="Tu X.D."/>
            <person name="Liu B."/>
            <person name="Hao Y."/>
            <person name="Liao X.Y."/>
            <person name="Jiang Y.T."/>
            <person name="Sun W.H."/>
            <person name="Chen J."/>
            <person name="Chen Y.Q."/>
            <person name="Ai Y."/>
            <person name="Zhai J.W."/>
            <person name="Wu S.S."/>
            <person name="Zhou Z."/>
            <person name="Hsiao Y.Y."/>
            <person name="Wu W.L."/>
            <person name="Chen Y.Y."/>
            <person name="Lin Y.F."/>
            <person name="Hsu J.L."/>
            <person name="Li C.Y."/>
            <person name="Wang Z.W."/>
            <person name="Zhao X."/>
            <person name="Zhong W.Y."/>
            <person name="Ma X.K."/>
            <person name="Ma L."/>
            <person name="Huang J."/>
            <person name="Chen G.Z."/>
            <person name="Huang M.Z."/>
            <person name="Huang L."/>
            <person name="Peng D.H."/>
            <person name="Luo Y.B."/>
            <person name="Zou S.Q."/>
            <person name="Chen S.P."/>
            <person name="Lan S."/>
            <person name="Tsai W.C."/>
            <person name="Van de Peer Y."/>
            <person name="Liu Z.J."/>
        </authorList>
    </citation>
    <scope>NUCLEOTIDE SEQUENCE [LARGE SCALE GENOMIC DNA]</scope>
    <source>
        <strain evidence="2">Lor287</strain>
    </source>
</reference>
<evidence type="ECO:0000256" key="1">
    <source>
        <dbReference type="SAM" id="MobiDB-lite"/>
    </source>
</evidence>